<organism evidence="1 2">
    <name type="scientific">Micavibrio aeruginosavorus</name>
    <dbReference type="NCBI Taxonomy" id="349221"/>
    <lineage>
        <taxon>Bacteria</taxon>
        <taxon>Pseudomonadati</taxon>
        <taxon>Bdellovibrionota</taxon>
        <taxon>Bdellovibrionia</taxon>
        <taxon>Bdellovibrionales</taxon>
        <taxon>Pseudobdellovibrionaceae</taxon>
        <taxon>Micavibrio</taxon>
    </lineage>
</organism>
<protein>
    <submittedName>
        <fullName evidence="1">GGDEF domain-containing protein</fullName>
    </submittedName>
</protein>
<name>A0A7T5R1N3_9BACT</name>
<evidence type="ECO:0000313" key="2">
    <source>
        <dbReference type="Proteomes" id="UP000595362"/>
    </source>
</evidence>
<evidence type="ECO:0000313" key="1">
    <source>
        <dbReference type="EMBL" id="QQG35903.1"/>
    </source>
</evidence>
<sequence length="653" mass="72991">MSSELKRDIVESLRPLPYAREVQAWLVDFIAAATIKKKPPEDYIRNLERPSATFVDSRDINEAVDIIHTIYARKGYLPPWELEDELIRAYNPDIPETALQKTLEFSATEKARDPLTGYYQKPQVPLVMGLAALYKEAQQQPVSVIEIDFSNMRGTNEHNEKILHTADPGKPESDIRDEAMALTDRYALLVAASIMKAAQDRVLDSREPAVQLMPLRTGGDEIRVVVVNLDPAEASRLMPAIHDSIEAVTATLGLHDHPHAKRPLDNFSNGFGAAGTVFPLRADGRFDETIAEADKAIGDFKVELGRIRAENSPFAALKPDQFNLDEIYRDQGVAQRFLQELNRRLEEETGKLNLQAVTPPAFPTIEEIVHKNRPDHIPDRPELQTMILNEFRCRLDEAGIQLTPAQEKILRIKVLKFPQSDPSSGALIGRDFPAMAGMAMQVVADINQRTGQQAALWTIGTSFHNLAGLNETLGHGHSNLVLRYQAQDIIKESLHKIGVDRRHFQIAHMGNGDFYTIVQPVILDDAGKVRTVTAKDIDKACLEIEQRLEKFNKTSIKSFLTRYGIQGADDLPPSFSLMANPRDARMPGLRVSLSAKSYIADPSIDTHHNRQGGAVMRFITEHLSDMASTNKARWAKEAAQVFDPHPQIPFARG</sequence>
<dbReference type="EMBL" id="CP066681">
    <property type="protein sequence ID" value="QQG35903.1"/>
    <property type="molecule type" value="Genomic_DNA"/>
</dbReference>
<gene>
    <name evidence="1" type="ORF">HYS17_10430</name>
</gene>
<reference evidence="1 2" key="1">
    <citation type="submission" date="2020-07" db="EMBL/GenBank/DDBJ databases">
        <title>Huge and variable diversity of episymbiotic CPR bacteria and DPANN archaea in groundwater ecosystems.</title>
        <authorList>
            <person name="He C.Y."/>
            <person name="Keren R."/>
            <person name="Whittaker M."/>
            <person name="Farag I.F."/>
            <person name="Doudna J."/>
            <person name="Cate J.H.D."/>
            <person name="Banfield J.F."/>
        </authorList>
    </citation>
    <scope>NUCLEOTIDE SEQUENCE [LARGE SCALE GENOMIC DNA]</scope>
    <source>
        <strain evidence="1">NC_groundwater_70_Ag_B-0.1um_54_66</strain>
    </source>
</reference>
<dbReference type="AlphaFoldDB" id="A0A7T5R1N3"/>
<dbReference type="Proteomes" id="UP000595362">
    <property type="component" value="Chromosome"/>
</dbReference>
<accession>A0A7T5R1N3</accession>
<proteinExistence type="predicted"/>